<gene>
    <name evidence="1" type="ORF">STCU_11971</name>
</gene>
<evidence type="ECO:0000313" key="1">
    <source>
        <dbReference type="EMBL" id="EPY15501.1"/>
    </source>
</evidence>
<dbReference type="EMBL" id="ATMH01012024">
    <property type="protein sequence ID" value="EPY15501.1"/>
    <property type="molecule type" value="Genomic_DNA"/>
</dbReference>
<dbReference type="AlphaFoldDB" id="S9ULD1"/>
<proteinExistence type="predicted"/>
<comment type="caution">
    <text evidence="1">The sequence shown here is derived from an EMBL/GenBank/DDBJ whole genome shotgun (WGS) entry which is preliminary data.</text>
</comment>
<organism evidence="1 2">
    <name type="scientific">Strigomonas culicis</name>
    <dbReference type="NCBI Taxonomy" id="28005"/>
    <lineage>
        <taxon>Eukaryota</taxon>
        <taxon>Discoba</taxon>
        <taxon>Euglenozoa</taxon>
        <taxon>Kinetoplastea</taxon>
        <taxon>Metakinetoplastina</taxon>
        <taxon>Trypanosomatida</taxon>
        <taxon>Trypanosomatidae</taxon>
        <taxon>Strigomonadinae</taxon>
        <taxon>Strigomonas</taxon>
    </lineage>
</organism>
<protein>
    <submittedName>
        <fullName evidence="1">Uncharacterized protein</fullName>
    </submittedName>
</protein>
<sequence>MDVPRRKALIEAHVQSLEYFRNVSVQTKSSEPHSLLGWLPNKERVRILEDVPGEPLSKVVMRAFNSCNLVFHPALEDL</sequence>
<accession>S9ULD1</accession>
<name>S9ULD1_9TRYP</name>
<evidence type="ECO:0000313" key="2">
    <source>
        <dbReference type="Proteomes" id="UP000015354"/>
    </source>
</evidence>
<reference evidence="1 2" key="1">
    <citation type="journal article" date="2013" name="PLoS ONE">
        <title>Predicting the Proteins of Angomonas deanei, Strigomonas culicis and Their Respective Endosymbionts Reveals New Aspects of the Trypanosomatidae Family.</title>
        <authorList>
            <person name="Motta M.C."/>
            <person name="Martins A.C."/>
            <person name="de Souza S.S."/>
            <person name="Catta-Preta C.M."/>
            <person name="Silva R."/>
            <person name="Klein C.C."/>
            <person name="de Almeida L.G."/>
            <person name="de Lima Cunha O."/>
            <person name="Ciapina L.P."/>
            <person name="Brocchi M."/>
            <person name="Colabardini A.C."/>
            <person name="de Araujo Lima B."/>
            <person name="Machado C.R."/>
            <person name="de Almeida Soares C.M."/>
            <person name="Probst C.M."/>
            <person name="de Menezes C.B."/>
            <person name="Thompson C.E."/>
            <person name="Bartholomeu D.C."/>
            <person name="Gradia D.F."/>
            <person name="Pavoni D.P."/>
            <person name="Grisard E.C."/>
            <person name="Fantinatti-Garboggini F."/>
            <person name="Marchini F.K."/>
            <person name="Rodrigues-Luiz G.F."/>
            <person name="Wagner G."/>
            <person name="Goldman G.H."/>
            <person name="Fietto J.L."/>
            <person name="Elias M.C."/>
            <person name="Goldman M.H."/>
            <person name="Sagot M.F."/>
            <person name="Pereira M."/>
            <person name="Stoco P.H."/>
            <person name="de Mendonca-Neto R.P."/>
            <person name="Teixeira S.M."/>
            <person name="Maciel T.E."/>
            <person name="de Oliveira Mendes T.A."/>
            <person name="Urmenyi T.P."/>
            <person name="de Souza W."/>
            <person name="Schenkman S."/>
            <person name="de Vasconcelos A.T."/>
        </authorList>
    </citation>
    <scope>NUCLEOTIDE SEQUENCE [LARGE SCALE GENOMIC DNA]</scope>
</reference>
<keyword evidence="2" id="KW-1185">Reference proteome</keyword>
<dbReference type="Proteomes" id="UP000015354">
    <property type="component" value="Unassembled WGS sequence"/>
</dbReference>